<gene>
    <name evidence="15" type="primary">mccA</name>
    <name evidence="15" type="ORF">CLPUN_15750</name>
</gene>
<dbReference type="GO" id="GO:0004124">
    <property type="term" value="F:cysteine synthase activity"/>
    <property type="evidence" value="ECO:0007669"/>
    <property type="project" value="UniProtKB-UniRule"/>
</dbReference>
<keyword evidence="6 13" id="KW-0028">Amino-acid biosynthesis</keyword>
<evidence type="ECO:0000256" key="13">
    <source>
        <dbReference type="RuleBase" id="RU003985"/>
    </source>
</evidence>
<dbReference type="PANTHER" id="PTHR10314">
    <property type="entry name" value="CYSTATHIONINE BETA-SYNTHASE"/>
    <property type="match status" value="1"/>
</dbReference>
<dbReference type="UniPathway" id="UPA00136">
    <property type="reaction ID" value="UER00200"/>
</dbReference>
<feature type="binding site" evidence="11">
    <location>
        <position position="265"/>
    </location>
    <ligand>
        <name>pyridoxal 5'-phosphate</name>
        <dbReference type="ChEBI" id="CHEBI:597326"/>
    </ligand>
</feature>
<evidence type="ECO:0000256" key="10">
    <source>
        <dbReference type="ARBA" id="ARBA00047931"/>
    </source>
</evidence>
<proteinExistence type="inferred from homology"/>
<dbReference type="OrthoDB" id="9808024at2"/>
<feature type="binding site" evidence="11">
    <location>
        <position position="74"/>
    </location>
    <ligand>
        <name>pyridoxal 5'-phosphate</name>
        <dbReference type="ChEBI" id="CHEBI:597326"/>
    </ligand>
</feature>
<accession>A0A1S8TPD4</accession>
<comment type="caution">
    <text evidence="15">The sequence shown here is derived from an EMBL/GenBank/DDBJ whole genome shotgun (WGS) entry which is preliminary data.</text>
</comment>
<comment type="similarity">
    <text evidence="3 13">Belongs to the cysteine synthase/cystathionine beta-synthase family.</text>
</comment>
<dbReference type="PROSITE" id="PS00901">
    <property type="entry name" value="CYS_SYNTHASE"/>
    <property type="match status" value="1"/>
</dbReference>
<dbReference type="Proteomes" id="UP000190890">
    <property type="component" value="Unassembled WGS sequence"/>
</dbReference>
<evidence type="ECO:0000256" key="12">
    <source>
        <dbReference type="PIRSR" id="PIRSR605856-51"/>
    </source>
</evidence>
<keyword evidence="9 13" id="KW-0198">Cysteine biosynthesis</keyword>
<keyword evidence="15" id="KW-0456">Lyase</keyword>
<comment type="cofactor">
    <cofactor evidence="1 11 13">
        <name>pyridoxal 5'-phosphate</name>
        <dbReference type="ChEBI" id="CHEBI:597326"/>
    </cofactor>
</comment>
<dbReference type="InterPro" id="IPR050214">
    <property type="entry name" value="Cys_Synth/Cystath_Beta-Synth"/>
</dbReference>
<feature type="domain" description="Tryptophan synthase beta chain-like PALP" evidence="14">
    <location>
        <begin position="8"/>
        <end position="291"/>
    </location>
</feature>
<reference evidence="15 16" key="1">
    <citation type="submission" date="2016-05" db="EMBL/GenBank/DDBJ databases">
        <title>Microbial solvent formation.</title>
        <authorList>
            <person name="Poehlein A."/>
            <person name="Montoya Solano J.D."/>
            <person name="Flitsch S."/>
            <person name="Krabben P."/>
            <person name="Duerre P."/>
            <person name="Daniel R."/>
        </authorList>
    </citation>
    <scope>NUCLEOTIDE SEQUENCE [LARGE SCALE GENOMIC DNA]</scope>
    <source>
        <strain evidence="15 16">DSM 2619</strain>
    </source>
</reference>
<keyword evidence="7 13" id="KW-0808">Transferase</keyword>
<dbReference type="NCBIfam" id="TIGR01136">
    <property type="entry name" value="cysKM"/>
    <property type="match status" value="1"/>
</dbReference>
<protein>
    <recommendedName>
        <fullName evidence="5 13">Cysteine synthase</fullName>
        <ecNumber evidence="4 13">2.5.1.47</ecNumber>
    </recommendedName>
</protein>
<evidence type="ECO:0000313" key="15">
    <source>
        <dbReference type="EMBL" id="OOM79627.1"/>
    </source>
</evidence>
<dbReference type="InterPro" id="IPR005856">
    <property type="entry name" value="Cys_synth"/>
</dbReference>
<evidence type="ECO:0000256" key="11">
    <source>
        <dbReference type="PIRSR" id="PIRSR605856-50"/>
    </source>
</evidence>
<dbReference type="FunFam" id="3.40.50.1100:FF:000003">
    <property type="entry name" value="Cystathionine beta-synthase"/>
    <property type="match status" value="1"/>
</dbReference>
<dbReference type="GO" id="GO:0006535">
    <property type="term" value="P:cysteine biosynthetic process from serine"/>
    <property type="evidence" value="ECO:0007669"/>
    <property type="project" value="UniProtKB-UniRule"/>
</dbReference>
<evidence type="ECO:0000256" key="5">
    <source>
        <dbReference type="ARBA" id="ARBA00019371"/>
    </source>
</evidence>
<dbReference type="RefSeq" id="WP_077846755.1">
    <property type="nucleotide sequence ID" value="NZ_LZZM01000099.1"/>
</dbReference>
<keyword evidence="8 11" id="KW-0663">Pyridoxal phosphate</keyword>
<dbReference type="InterPro" id="IPR001926">
    <property type="entry name" value="TrpB-like_PALP"/>
</dbReference>
<dbReference type="Pfam" id="PF00291">
    <property type="entry name" value="PALP"/>
    <property type="match status" value="1"/>
</dbReference>
<evidence type="ECO:0000256" key="1">
    <source>
        <dbReference type="ARBA" id="ARBA00001933"/>
    </source>
</evidence>
<dbReference type="EMBL" id="LZZM01000099">
    <property type="protein sequence ID" value="OOM79627.1"/>
    <property type="molecule type" value="Genomic_DNA"/>
</dbReference>
<evidence type="ECO:0000256" key="9">
    <source>
        <dbReference type="ARBA" id="ARBA00023192"/>
    </source>
</evidence>
<feature type="binding site" evidence="11">
    <location>
        <begin position="178"/>
        <end position="182"/>
    </location>
    <ligand>
        <name>pyridoxal 5'-phosphate</name>
        <dbReference type="ChEBI" id="CHEBI:597326"/>
    </ligand>
</feature>
<evidence type="ECO:0000256" key="2">
    <source>
        <dbReference type="ARBA" id="ARBA00004962"/>
    </source>
</evidence>
<comment type="pathway">
    <text evidence="2">Amino-acid biosynthesis; L-cysteine biosynthesis; L-cysteine from L-serine: step 2/2.</text>
</comment>
<comment type="catalytic activity">
    <reaction evidence="10 13">
        <text>O-acetyl-L-serine + hydrogen sulfide = L-cysteine + acetate</text>
        <dbReference type="Rhea" id="RHEA:14829"/>
        <dbReference type="ChEBI" id="CHEBI:29919"/>
        <dbReference type="ChEBI" id="CHEBI:30089"/>
        <dbReference type="ChEBI" id="CHEBI:35235"/>
        <dbReference type="ChEBI" id="CHEBI:58340"/>
        <dbReference type="EC" id="2.5.1.47"/>
    </reaction>
</comment>
<dbReference type="CDD" id="cd01561">
    <property type="entry name" value="CBS_like"/>
    <property type="match status" value="1"/>
</dbReference>
<sequence length="304" mass="33112">MNYVSDVKELIGNTPLIKLNHIDVKENVNIFAKLECFNPGGSIKDRIGVTMIEGAERKGILKKGYTIIDATAGNTGLGIALAAINRGYNIIFVVPTKFSIEKQKLIKALGAKIVNTPDEEGMLGAIKKAEQLLKEIPRSISLEQFQNADNPLAHYETTAPEIYEALEGQIRYFVAGAGSGGTFTGIVKYLKEKNKNIQGILVDPEGSTMFGGEHKNYKIEGIGNDFVPKTMDIYLVDKVIKVNDDEAFKTVRLLAKKEGLIVGSSSGAILAAALKLSKEIESGNIVVVFPDRGDRYLSTTLFDE</sequence>
<dbReference type="EC" id="2.5.1.47" evidence="4 13"/>
<dbReference type="AlphaFoldDB" id="A0A1S8TPD4"/>
<evidence type="ECO:0000259" key="14">
    <source>
        <dbReference type="Pfam" id="PF00291"/>
    </source>
</evidence>
<organism evidence="15 16">
    <name type="scientific">Clostridium puniceum</name>
    <dbReference type="NCBI Taxonomy" id="29367"/>
    <lineage>
        <taxon>Bacteria</taxon>
        <taxon>Bacillati</taxon>
        <taxon>Bacillota</taxon>
        <taxon>Clostridia</taxon>
        <taxon>Eubacteriales</taxon>
        <taxon>Clostridiaceae</taxon>
        <taxon>Clostridium</taxon>
    </lineage>
</organism>
<evidence type="ECO:0000256" key="7">
    <source>
        <dbReference type="ARBA" id="ARBA00022679"/>
    </source>
</evidence>
<evidence type="ECO:0000256" key="3">
    <source>
        <dbReference type="ARBA" id="ARBA00007103"/>
    </source>
</evidence>
<dbReference type="InterPro" id="IPR005859">
    <property type="entry name" value="CysK"/>
</dbReference>
<dbReference type="GO" id="GO:0016829">
    <property type="term" value="F:lyase activity"/>
    <property type="evidence" value="ECO:0007669"/>
    <property type="project" value="UniProtKB-KW"/>
</dbReference>
<dbReference type="InterPro" id="IPR036052">
    <property type="entry name" value="TrpB-like_PALP_sf"/>
</dbReference>
<name>A0A1S8TPD4_9CLOT</name>
<evidence type="ECO:0000256" key="6">
    <source>
        <dbReference type="ARBA" id="ARBA00022605"/>
    </source>
</evidence>
<dbReference type="FunFam" id="3.40.50.1100:FF:000118">
    <property type="entry name" value="Related to CYS4-cystathionine beta-synthase"/>
    <property type="match status" value="1"/>
</dbReference>
<feature type="modified residue" description="N6-(pyridoxal phosphate)lysine" evidence="12">
    <location>
        <position position="44"/>
    </location>
</feature>
<dbReference type="SUPFAM" id="SSF53686">
    <property type="entry name" value="Tryptophan synthase beta subunit-like PLP-dependent enzymes"/>
    <property type="match status" value="1"/>
</dbReference>
<evidence type="ECO:0000313" key="16">
    <source>
        <dbReference type="Proteomes" id="UP000190890"/>
    </source>
</evidence>
<evidence type="ECO:0000256" key="8">
    <source>
        <dbReference type="ARBA" id="ARBA00022898"/>
    </source>
</evidence>
<dbReference type="InterPro" id="IPR001216">
    <property type="entry name" value="P-phosphate_BS"/>
</dbReference>
<dbReference type="STRING" id="29367.CLPUN_15750"/>
<keyword evidence="16" id="KW-1185">Reference proteome</keyword>
<dbReference type="Gene3D" id="3.40.50.1100">
    <property type="match status" value="2"/>
</dbReference>
<dbReference type="NCBIfam" id="TIGR01139">
    <property type="entry name" value="cysK"/>
    <property type="match status" value="1"/>
</dbReference>
<evidence type="ECO:0000256" key="4">
    <source>
        <dbReference type="ARBA" id="ARBA00012681"/>
    </source>
</evidence>